<dbReference type="eggNOG" id="COG0583">
    <property type="taxonomic scope" value="Bacteria"/>
</dbReference>
<dbReference type="Gene3D" id="3.40.190.10">
    <property type="entry name" value="Periplasmic binding protein-like II"/>
    <property type="match status" value="2"/>
</dbReference>
<evidence type="ECO:0000256" key="6">
    <source>
        <dbReference type="ARBA" id="ARBA00040885"/>
    </source>
</evidence>
<dbReference type="InterPro" id="IPR000847">
    <property type="entry name" value="LysR_HTH_N"/>
</dbReference>
<evidence type="ECO:0000256" key="3">
    <source>
        <dbReference type="ARBA" id="ARBA00023125"/>
    </source>
</evidence>
<dbReference type="InterPro" id="IPR036390">
    <property type="entry name" value="WH_DNA-bd_sf"/>
</dbReference>
<evidence type="ECO:0000256" key="2">
    <source>
        <dbReference type="ARBA" id="ARBA00023015"/>
    </source>
</evidence>
<name>L7LJ33_9ACTN</name>
<keyword evidence="3" id="KW-0238">DNA-binding</keyword>
<dbReference type="Pfam" id="PF03466">
    <property type="entry name" value="LysR_substrate"/>
    <property type="match status" value="1"/>
</dbReference>
<dbReference type="Pfam" id="PF00126">
    <property type="entry name" value="HTH_1"/>
    <property type="match status" value="1"/>
</dbReference>
<feature type="domain" description="HTH lysR-type" evidence="8">
    <location>
        <begin position="11"/>
        <end position="68"/>
    </location>
</feature>
<dbReference type="CDD" id="cd08411">
    <property type="entry name" value="PBP2_OxyR"/>
    <property type="match status" value="1"/>
</dbReference>
<evidence type="ECO:0000313" key="10">
    <source>
        <dbReference type="Proteomes" id="UP000035083"/>
    </source>
</evidence>
<comment type="caution">
    <text evidence="9">The sequence shown here is derived from an EMBL/GenBank/DDBJ whole genome shotgun (WGS) entry which is preliminary data.</text>
</comment>
<sequence length="331" mass="34418">MIGMTDQSYQPPITALRAFVSVAKHLHFGSAAAELGVSQPSLSQALAGLEAGLGLRLVERTTRRVMLTAEGRRLLGSAIAVCDAVDDFLLDAAGDLDPLSGTLRLGLIPTIAPYILPRVLHGLAERRPALDLLVVEDQTDRLLGQLRDGALDAAVLALPAGAPGIGEIPMYAEDFVLALPQGHPLAGRKRLSPKMLEDLPLLLLDEGHCLRDQALEVCQLAGVSPDLRQTRAASLTTAVQCVEGGLGVTLIPQTAVAVETAAGGLATAEFARPRPGRTIGLVYRESSGRGEAYRALAADIAELVADGGAVTPAGTRSGGTDGTAVDLTPER</sequence>
<dbReference type="EMBL" id="BANU01000013">
    <property type="protein sequence ID" value="GAC60889.1"/>
    <property type="molecule type" value="Genomic_DNA"/>
</dbReference>
<proteinExistence type="inferred from homology"/>
<dbReference type="SUPFAM" id="SSF46785">
    <property type="entry name" value="Winged helix' DNA-binding domain"/>
    <property type="match status" value="1"/>
</dbReference>
<evidence type="ECO:0000256" key="5">
    <source>
        <dbReference type="ARBA" id="ARBA00023163"/>
    </source>
</evidence>
<comment type="similarity">
    <text evidence="1">Belongs to the LysR transcriptional regulatory family.</text>
</comment>
<evidence type="ECO:0000256" key="1">
    <source>
        <dbReference type="ARBA" id="ARBA00009437"/>
    </source>
</evidence>
<dbReference type="PANTHER" id="PTHR30346:SF26">
    <property type="entry name" value="HYDROGEN PEROXIDE-INDUCIBLE GENES ACTIVATOR"/>
    <property type="match status" value="1"/>
</dbReference>
<keyword evidence="2" id="KW-0805">Transcription regulation</keyword>
<protein>
    <recommendedName>
        <fullName evidence="6">Probable hydrogen peroxide-inducible genes activator</fullName>
    </recommendedName>
</protein>
<evidence type="ECO:0000313" key="9">
    <source>
        <dbReference type="EMBL" id="GAC60889.1"/>
    </source>
</evidence>
<keyword evidence="10" id="KW-1185">Reference proteome</keyword>
<dbReference type="PANTHER" id="PTHR30346">
    <property type="entry name" value="TRANSCRIPTIONAL DUAL REGULATOR HCAR-RELATED"/>
    <property type="match status" value="1"/>
</dbReference>
<dbReference type="SUPFAM" id="SSF53850">
    <property type="entry name" value="Periplasmic binding protein-like II"/>
    <property type="match status" value="1"/>
</dbReference>
<evidence type="ECO:0000256" key="7">
    <source>
        <dbReference type="SAM" id="MobiDB-lite"/>
    </source>
</evidence>
<organism evidence="9 10">
    <name type="scientific">Gordonia sihwensis NBRC 108236</name>
    <dbReference type="NCBI Taxonomy" id="1223544"/>
    <lineage>
        <taxon>Bacteria</taxon>
        <taxon>Bacillati</taxon>
        <taxon>Actinomycetota</taxon>
        <taxon>Actinomycetes</taxon>
        <taxon>Mycobacteriales</taxon>
        <taxon>Gordoniaceae</taxon>
        <taxon>Gordonia</taxon>
    </lineage>
</organism>
<reference evidence="9 10" key="1">
    <citation type="submission" date="2012-12" db="EMBL/GenBank/DDBJ databases">
        <title>Whole genome shotgun sequence of Gordonia sihwensis NBRC 108236.</title>
        <authorList>
            <person name="Yoshida I."/>
            <person name="Hosoyama A."/>
            <person name="Tsuchikane K."/>
            <person name="Ando Y."/>
            <person name="Baba S."/>
            <person name="Ohji S."/>
            <person name="Hamada M."/>
            <person name="Tamura T."/>
            <person name="Yamazoe A."/>
            <person name="Yamazaki S."/>
            <person name="Fujita N."/>
        </authorList>
    </citation>
    <scope>NUCLEOTIDE SEQUENCE [LARGE SCALE GENOMIC DNA]</scope>
    <source>
        <strain evidence="9 10">NBRC 108236</strain>
    </source>
</reference>
<dbReference type="PRINTS" id="PR00039">
    <property type="entry name" value="HTHLYSR"/>
</dbReference>
<feature type="region of interest" description="Disordered" evidence="7">
    <location>
        <begin position="309"/>
        <end position="331"/>
    </location>
</feature>
<dbReference type="GO" id="GO:0003700">
    <property type="term" value="F:DNA-binding transcription factor activity"/>
    <property type="evidence" value="ECO:0007669"/>
    <property type="project" value="InterPro"/>
</dbReference>
<evidence type="ECO:0000256" key="4">
    <source>
        <dbReference type="ARBA" id="ARBA00023159"/>
    </source>
</evidence>
<evidence type="ECO:0000259" key="8">
    <source>
        <dbReference type="PROSITE" id="PS50931"/>
    </source>
</evidence>
<dbReference type="FunFam" id="1.10.10.10:FF:000001">
    <property type="entry name" value="LysR family transcriptional regulator"/>
    <property type="match status" value="1"/>
</dbReference>
<dbReference type="GO" id="GO:0003677">
    <property type="term" value="F:DNA binding"/>
    <property type="evidence" value="ECO:0007669"/>
    <property type="project" value="UniProtKB-KW"/>
</dbReference>
<accession>L7LJ33</accession>
<gene>
    <name evidence="9" type="primary">oxyR</name>
    <name evidence="9" type="ORF">GSI01S_13_00720</name>
</gene>
<keyword evidence="5" id="KW-0804">Transcription</keyword>
<dbReference type="AlphaFoldDB" id="L7LJ33"/>
<dbReference type="InterPro" id="IPR005119">
    <property type="entry name" value="LysR_subst-bd"/>
</dbReference>
<keyword evidence="4" id="KW-0010">Activator</keyword>
<dbReference type="Gene3D" id="1.10.10.10">
    <property type="entry name" value="Winged helix-like DNA-binding domain superfamily/Winged helix DNA-binding domain"/>
    <property type="match status" value="1"/>
</dbReference>
<dbReference type="InterPro" id="IPR036388">
    <property type="entry name" value="WH-like_DNA-bd_sf"/>
</dbReference>
<dbReference type="PROSITE" id="PS50931">
    <property type="entry name" value="HTH_LYSR"/>
    <property type="match status" value="1"/>
</dbReference>
<dbReference type="Proteomes" id="UP000035083">
    <property type="component" value="Unassembled WGS sequence"/>
</dbReference>
<dbReference type="GO" id="GO:0032993">
    <property type="term" value="C:protein-DNA complex"/>
    <property type="evidence" value="ECO:0007669"/>
    <property type="project" value="TreeGrafter"/>
</dbReference>